<dbReference type="Pfam" id="PF00404">
    <property type="entry name" value="Dockerin_1"/>
    <property type="match status" value="1"/>
</dbReference>
<dbReference type="Gene3D" id="3.40.50.1820">
    <property type="entry name" value="alpha/beta hydrolase"/>
    <property type="match status" value="1"/>
</dbReference>
<dbReference type="EMBL" id="WHNZ01000007">
    <property type="protein sequence ID" value="NOU98811.1"/>
    <property type="molecule type" value="Genomic_DNA"/>
</dbReference>
<keyword evidence="7" id="KW-1185">Reference proteome</keyword>
<evidence type="ECO:0000256" key="4">
    <source>
        <dbReference type="SAM" id="SignalP"/>
    </source>
</evidence>
<dbReference type="PROSITE" id="PS51766">
    <property type="entry name" value="DOCKERIN"/>
    <property type="match status" value="1"/>
</dbReference>
<dbReference type="Gene3D" id="2.60.40.1190">
    <property type="match status" value="1"/>
</dbReference>
<evidence type="ECO:0000256" key="3">
    <source>
        <dbReference type="ARBA" id="ARBA00022801"/>
    </source>
</evidence>
<dbReference type="InterPro" id="IPR002102">
    <property type="entry name" value="Cohesin_dom"/>
</dbReference>
<feature type="signal peptide" evidence="4">
    <location>
        <begin position="1"/>
        <end position="30"/>
    </location>
</feature>
<dbReference type="InterPro" id="IPR054579">
    <property type="entry name" value="GCE-like_dom"/>
</dbReference>
<dbReference type="InterPro" id="IPR029058">
    <property type="entry name" value="AB_hydrolase_fold"/>
</dbReference>
<dbReference type="PROSITE" id="PS00018">
    <property type="entry name" value="EF_HAND_1"/>
    <property type="match status" value="2"/>
</dbReference>
<dbReference type="Gene3D" id="1.10.1330.10">
    <property type="entry name" value="Dockerin domain"/>
    <property type="match status" value="1"/>
</dbReference>
<protein>
    <recommendedName>
        <fullName evidence="5">Dockerin domain-containing protein</fullName>
    </recommendedName>
</protein>
<dbReference type="CDD" id="cd08547">
    <property type="entry name" value="Type_II_cohesin"/>
    <property type="match status" value="1"/>
</dbReference>
<gene>
    <name evidence="6" type="ORF">GC097_02090</name>
</gene>
<evidence type="ECO:0000259" key="5">
    <source>
        <dbReference type="PROSITE" id="PS51766"/>
    </source>
</evidence>
<sequence length="1157" mass="124654">MQKRIRFSRTLTTMLTMATLFGMTAPAALASPGDQYPYNQRDDKNFVNNTNVTERYTPTGSNNMSLKITSPRAQGNAKFTANPIVVDGIKEAAWDNATPYRIGNKYNTAMTATAPDATTEGTLRFMWDGPVLYVLVEVTGDTTKSDTGTPNWSAATYTPAMDGLFVTLDVFNDKWGMETDTQGIFFLSASPNAASVSSFYNTGIPSLGSFFNPNHQDYSTRLKAFKSSGYNAETNSPGVNYTYEMALQMEGWGDDWDRELTNGTQVGLDVGIYDQNASFTYWSKSEYYAGREGSSNLPNSERVRNRDWGEVTLSGWDNKTEFAYSGWRAEEDIRFWNSKNNPGGSGNGTVDANNGDGSNVWTAESKARMVGAKAAYNAIKNSPSATRAEKEAAVLEVVQAFAGLKWGNTKYPDPHDLPAVNTLPNVWQFFDKNKGTGGMVTNEAEWAQRKKEILELAQFYEYGYKPKLDVDYKVSLVTNSYAGTGNATVTAKVTPTNVNFTGGTEQNVTISITMPTAGVPEGQAAPISFAGSWTANGIANISFPNWAADGVRTDLAWGNPNRSGTFYNLFPYSRNNTTADVSVIMANATAVSAYLDILELAVANNPALAAKIDPTRAVTKGFSINGKYAFVAGVFDERVKAIVAGGAGATGPANWRYNAQGQEYNFKDTMFSNNNPGAENVIAHGTEGPGNSYRHNRTRETELFRHFLPYGHMYKHEENSYAYGDYSRLPFDQTSLVATLAPNRAIIIDTNLNDYNDGSTTDNMSLSSAKGVYKTLGVNGDDFVKFNTGNYVSSGDPHGAASATVEGKYLQDFFYGSKTLTDAEADRLNTDPYSLKVSNGQTQSPYDYYWGGFNTITGGKGGINGTNGWYYYEFPKDSTPDSLNAVLAGATNALAGASFDLTYGLSHVTDSIYAQDLTFTFDPEKVEFVSAKSLKDKFEIVGQKETLGQVRIIAANLGAVDAVNSGGDLLKLNFKAKSLSSSSETAIALSHAVVSGSDGAETTVDGVSHNVTISAIVVIDKTALNDIIVKAQEELNAATEGSGIGQYPAGSKAALQAAIDSANTVAGSASATQQQVDQAAVDLNAALQAFKSLVITRTPGDLSGDGKVTIGDLAIMAKYYGKKNSDPDWDQAKIADINGDGVIDINDLAFVARKILE</sequence>
<evidence type="ECO:0000256" key="2">
    <source>
        <dbReference type="ARBA" id="ARBA00022729"/>
    </source>
</evidence>
<comment type="caution">
    <text evidence="6">The sequence shown here is derived from an EMBL/GenBank/DDBJ whole genome shotgun (WGS) entry which is preliminary data.</text>
</comment>
<feature type="domain" description="Dockerin" evidence="5">
    <location>
        <begin position="1095"/>
        <end position="1157"/>
    </location>
</feature>
<dbReference type="Pfam" id="PF22244">
    <property type="entry name" value="GCE_fung"/>
    <property type="match status" value="1"/>
</dbReference>
<name>A0ABX1ZFE6_9BACL</name>
<dbReference type="InterPro" id="IPR036439">
    <property type="entry name" value="Dockerin_dom_sf"/>
</dbReference>
<dbReference type="InterPro" id="IPR016134">
    <property type="entry name" value="Dockerin_dom"/>
</dbReference>
<evidence type="ECO:0000256" key="1">
    <source>
        <dbReference type="ARBA" id="ARBA00022487"/>
    </source>
</evidence>
<reference evidence="6 7" key="1">
    <citation type="submission" date="2019-10" db="EMBL/GenBank/DDBJ databases">
        <title>Description of Paenibacillus pedi sp. nov.</title>
        <authorList>
            <person name="Carlier A."/>
            <person name="Qi S."/>
        </authorList>
    </citation>
    <scope>NUCLEOTIDE SEQUENCE [LARGE SCALE GENOMIC DNA]</scope>
    <source>
        <strain evidence="6 7">LMG 31457</strain>
    </source>
</reference>
<keyword evidence="1" id="KW-0719">Serine esterase</keyword>
<dbReference type="InterPro" id="IPR008965">
    <property type="entry name" value="CBM2/CBM3_carb-bd_dom_sf"/>
</dbReference>
<evidence type="ECO:0000313" key="7">
    <source>
        <dbReference type="Proteomes" id="UP000618579"/>
    </source>
</evidence>
<accession>A0ABX1ZFE6</accession>
<dbReference type="Pfam" id="PF00963">
    <property type="entry name" value="Cohesin"/>
    <property type="match status" value="1"/>
</dbReference>
<dbReference type="InterPro" id="IPR010502">
    <property type="entry name" value="Carb-bd_dom_fam9"/>
</dbReference>
<keyword evidence="2 4" id="KW-0732">Signal</keyword>
<dbReference type="Proteomes" id="UP000618579">
    <property type="component" value="Unassembled WGS sequence"/>
</dbReference>
<dbReference type="SUPFAM" id="SSF49384">
    <property type="entry name" value="Carbohydrate-binding domain"/>
    <property type="match status" value="1"/>
</dbReference>
<organism evidence="6 7">
    <name type="scientific">Paenibacillus planticolens</name>
    <dbReference type="NCBI Taxonomy" id="2654976"/>
    <lineage>
        <taxon>Bacteria</taxon>
        <taxon>Bacillati</taxon>
        <taxon>Bacillota</taxon>
        <taxon>Bacilli</taxon>
        <taxon>Bacillales</taxon>
        <taxon>Paenibacillaceae</taxon>
        <taxon>Paenibacillus</taxon>
    </lineage>
</organism>
<keyword evidence="3" id="KW-0378">Hydrolase</keyword>
<dbReference type="InterPro" id="IPR002105">
    <property type="entry name" value="Dockerin_1_rpt"/>
</dbReference>
<dbReference type="CDD" id="cd14256">
    <property type="entry name" value="Dockerin_I"/>
    <property type="match status" value="1"/>
</dbReference>
<evidence type="ECO:0000313" key="6">
    <source>
        <dbReference type="EMBL" id="NOU98811.1"/>
    </source>
</evidence>
<dbReference type="SUPFAM" id="SSF63446">
    <property type="entry name" value="Type I dockerin domain"/>
    <property type="match status" value="1"/>
</dbReference>
<proteinExistence type="predicted"/>
<dbReference type="Gene3D" id="1.20.1270.90">
    <property type="entry name" value="AF1782-like"/>
    <property type="match status" value="1"/>
</dbReference>
<dbReference type="SUPFAM" id="SSF49344">
    <property type="entry name" value="CBD9-like"/>
    <property type="match status" value="1"/>
</dbReference>
<dbReference type="Pfam" id="PF06452">
    <property type="entry name" value="CBM9_1"/>
    <property type="match status" value="1"/>
</dbReference>
<dbReference type="InterPro" id="IPR018247">
    <property type="entry name" value="EF_Hand_1_Ca_BS"/>
</dbReference>
<dbReference type="Gene3D" id="2.60.40.680">
    <property type="match status" value="1"/>
</dbReference>
<feature type="chain" id="PRO_5045735980" description="Dockerin domain-containing protein" evidence="4">
    <location>
        <begin position="31"/>
        <end position="1157"/>
    </location>
</feature>